<dbReference type="PATRIC" id="fig|945713.3.peg.1637"/>
<protein>
    <recommendedName>
        <fullName evidence="1">Core domain-containing protein</fullName>
    </recommendedName>
</protein>
<dbReference type="NCBIfam" id="TIGR00049">
    <property type="entry name" value="iron-sulfur cluster assembly accessory protein"/>
    <property type="match status" value="1"/>
</dbReference>
<dbReference type="RefSeq" id="WP_014560497.1">
    <property type="nucleotide sequence ID" value="NC_017464.1"/>
</dbReference>
<sequence length="116" mass="12577">MSNTQIEQEIKVTEKAAKEIKRIMDENKIPETFGLRVGVKGGGCSGLTYTLGFDGEHKESDTIIESNGVKLFVDGKSLFYLSGTELDFSDGLNGRGFVFNNPNARKTCGCGESFGV</sequence>
<dbReference type="InterPro" id="IPR031108">
    <property type="entry name" value="IscA_plant_cyanobact"/>
</dbReference>
<feature type="domain" description="Core" evidence="1">
    <location>
        <begin position="9"/>
        <end position="112"/>
    </location>
</feature>
<dbReference type="SUPFAM" id="SSF89360">
    <property type="entry name" value="HesB-like domain"/>
    <property type="match status" value="1"/>
</dbReference>
<dbReference type="GO" id="GO:0030674">
    <property type="term" value="F:protein-macromolecule adaptor activity"/>
    <property type="evidence" value="ECO:0007669"/>
    <property type="project" value="TreeGrafter"/>
</dbReference>
<dbReference type="KEGG" id="ial:IALB_1636"/>
<dbReference type="Pfam" id="PF01521">
    <property type="entry name" value="Fe-S_biosyn"/>
    <property type="match status" value="1"/>
</dbReference>
<dbReference type="InterPro" id="IPR017870">
    <property type="entry name" value="FeS_cluster_insertion_CS"/>
</dbReference>
<name>I0AK37_IGNAJ</name>
<dbReference type="AlphaFoldDB" id="I0AK37"/>
<dbReference type="Proteomes" id="UP000007394">
    <property type="component" value="Chromosome"/>
</dbReference>
<dbReference type="EMBL" id="CP003418">
    <property type="protein sequence ID" value="AFH49344.1"/>
    <property type="molecule type" value="Genomic_DNA"/>
</dbReference>
<dbReference type="GO" id="GO:0051537">
    <property type="term" value="F:2 iron, 2 sulfur cluster binding"/>
    <property type="evidence" value="ECO:0007669"/>
    <property type="project" value="UniProtKB-ARBA"/>
</dbReference>
<dbReference type="PANTHER" id="PTHR47265">
    <property type="entry name" value="IRON-SULFUR ASSEMBLY PROTEIN ISCA, CHLOROPLASTIC"/>
    <property type="match status" value="1"/>
</dbReference>
<dbReference type="HOGENOM" id="CLU_069054_5_1_10"/>
<dbReference type="InterPro" id="IPR000361">
    <property type="entry name" value="ATAP_core_dom"/>
</dbReference>
<dbReference type="STRING" id="945713.IALB_1636"/>
<dbReference type="PROSITE" id="PS01152">
    <property type="entry name" value="HESB"/>
    <property type="match status" value="1"/>
</dbReference>
<organism evidence="2 3">
    <name type="scientific">Ignavibacterium album (strain DSM 19864 / JCM 16511 / NBRC 101810 / Mat9-16)</name>
    <dbReference type="NCBI Taxonomy" id="945713"/>
    <lineage>
        <taxon>Bacteria</taxon>
        <taxon>Pseudomonadati</taxon>
        <taxon>Ignavibacteriota</taxon>
        <taxon>Ignavibacteria</taxon>
        <taxon>Ignavibacteriales</taxon>
        <taxon>Ignavibacteriaceae</taxon>
        <taxon>Ignavibacterium</taxon>
    </lineage>
</organism>
<dbReference type="NCBIfam" id="NF010147">
    <property type="entry name" value="PRK13623.1"/>
    <property type="match status" value="1"/>
</dbReference>
<dbReference type="PANTHER" id="PTHR47265:SF1">
    <property type="entry name" value="IRON-SULFUR ASSEMBLY PROTEIN ISCA, CHLOROPLASTIC"/>
    <property type="match status" value="1"/>
</dbReference>
<proteinExistence type="predicted"/>
<evidence type="ECO:0000313" key="2">
    <source>
        <dbReference type="EMBL" id="AFH49344.1"/>
    </source>
</evidence>
<dbReference type="InterPro" id="IPR035903">
    <property type="entry name" value="HesB-like_dom_sf"/>
</dbReference>
<keyword evidence="3" id="KW-1185">Reference proteome</keyword>
<dbReference type="Gene3D" id="2.60.300.12">
    <property type="entry name" value="HesB-like domain"/>
    <property type="match status" value="1"/>
</dbReference>
<gene>
    <name evidence="2" type="primary">iscA</name>
    <name evidence="2" type="ordered locus">IALB_1636</name>
</gene>
<dbReference type="GO" id="GO:0016226">
    <property type="term" value="P:iron-sulfur cluster assembly"/>
    <property type="evidence" value="ECO:0007669"/>
    <property type="project" value="InterPro"/>
</dbReference>
<evidence type="ECO:0000313" key="3">
    <source>
        <dbReference type="Proteomes" id="UP000007394"/>
    </source>
</evidence>
<dbReference type="InterPro" id="IPR016092">
    <property type="entry name" value="ATAP"/>
</dbReference>
<reference evidence="2 3" key="1">
    <citation type="journal article" date="2012" name="Front. Microbiol.">
        <title>Complete genome of Ignavibacterium album, a metabolically versatile, flagellated, facultative anaerobe from the phylum Chlorobi.</title>
        <authorList>
            <person name="Liu Z."/>
            <person name="Frigaard N.-U."/>
            <person name="Vogl K."/>
            <person name="Iino T."/>
            <person name="Ohkuma M."/>
            <person name="Overmann J."/>
            <person name="Bryant D.A."/>
        </authorList>
    </citation>
    <scope>NUCLEOTIDE SEQUENCE [LARGE SCALE GENOMIC DNA]</scope>
    <source>
        <strain evidence="3">DSM 19864 / JCM 16511 / NBRC 101810 / Mat9-16</strain>
    </source>
</reference>
<evidence type="ECO:0000259" key="1">
    <source>
        <dbReference type="Pfam" id="PF01521"/>
    </source>
</evidence>
<dbReference type="eggNOG" id="COG0316">
    <property type="taxonomic scope" value="Bacteria"/>
</dbReference>
<accession>I0AK37</accession>
<dbReference type="OrthoDB" id="9801228at2"/>